<keyword evidence="3" id="KW-0805">Transcription regulation</keyword>
<keyword evidence="9" id="KW-1185">Reference proteome</keyword>
<dbReference type="GO" id="GO:0016251">
    <property type="term" value="F:RNA polymerase II general transcription initiation factor activity"/>
    <property type="evidence" value="ECO:0007669"/>
    <property type="project" value="TreeGrafter"/>
</dbReference>
<evidence type="ECO:0000256" key="4">
    <source>
        <dbReference type="ARBA" id="ARBA00023163"/>
    </source>
</evidence>
<dbReference type="Pfam" id="PF05236">
    <property type="entry name" value="TAF4"/>
    <property type="match status" value="1"/>
</dbReference>
<evidence type="ECO:0000256" key="2">
    <source>
        <dbReference type="ARBA" id="ARBA00006178"/>
    </source>
</evidence>
<evidence type="ECO:0000259" key="7">
    <source>
        <dbReference type="Pfam" id="PF05236"/>
    </source>
</evidence>
<comment type="similarity">
    <text evidence="2">Belongs to the TAF4 family.</text>
</comment>
<accession>A0AAW0K2Q1</accession>
<comment type="caution">
    <text evidence="8">The sequence shown here is derived from an EMBL/GenBank/DDBJ whole genome shotgun (WGS) entry which is preliminary data.</text>
</comment>
<feature type="compositionally biased region" description="Low complexity" evidence="6">
    <location>
        <begin position="199"/>
        <end position="212"/>
    </location>
</feature>
<feature type="compositionally biased region" description="Basic and acidic residues" evidence="6">
    <location>
        <begin position="80"/>
        <end position="100"/>
    </location>
</feature>
<feature type="compositionally biased region" description="Polar residues" evidence="6">
    <location>
        <begin position="170"/>
        <end position="187"/>
    </location>
</feature>
<feature type="region of interest" description="Disordered" evidence="6">
    <location>
        <begin position="157"/>
        <end position="218"/>
    </location>
</feature>
<keyword evidence="4" id="KW-0804">Transcription</keyword>
<reference evidence="8 9" key="1">
    <citation type="journal article" date="2018" name="Sci. Data">
        <title>The draft genome sequence of cork oak.</title>
        <authorList>
            <person name="Ramos A.M."/>
            <person name="Usie A."/>
            <person name="Barbosa P."/>
            <person name="Barros P.M."/>
            <person name="Capote T."/>
            <person name="Chaves I."/>
            <person name="Simoes F."/>
            <person name="Abreu I."/>
            <person name="Carrasquinho I."/>
            <person name="Faro C."/>
            <person name="Guimaraes J.B."/>
            <person name="Mendonca D."/>
            <person name="Nobrega F."/>
            <person name="Rodrigues L."/>
            <person name="Saibo N.J.M."/>
            <person name="Varela M.C."/>
            <person name="Egas C."/>
            <person name="Matos J."/>
            <person name="Miguel C.M."/>
            <person name="Oliveira M.M."/>
            <person name="Ricardo C.P."/>
            <person name="Goncalves S."/>
        </authorList>
    </citation>
    <scope>NUCLEOTIDE SEQUENCE [LARGE SCALE GENOMIC DNA]</scope>
    <source>
        <strain evidence="9">cv. HL8</strain>
    </source>
</reference>
<dbReference type="GO" id="GO:0006367">
    <property type="term" value="P:transcription initiation at RNA polymerase II promoter"/>
    <property type="evidence" value="ECO:0007669"/>
    <property type="project" value="TreeGrafter"/>
</dbReference>
<dbReference type="InterPro" id="IPR045144">
    <property type="entry name" value="TAF4"/>
</dbReference>
<feature type="domain" description="Transcription initiation factor TFIID component TAF4 C-terminal" evidence="7">
    <location>
        <begin position="4"/>
        <end position="211"/>
    </location>
</feature>
<comment type="subcellular location">
    <subcellularLocation>
        <location evidence="1">Nucleus</location>
    </subcellularLocation>
</comment>
<organism evidence="8 9">
    <name type="scientific">Quercus suber</name>
    <name type="common">Cork oak</name>
    <dbReference type="NCBI Taxonomy" id="58331"/>
    <lineage>
        <taxon>Eukaryota</taxon>
        <taxon>Viridiplantae</taxon>
        <taxon>Streptophyta</taxon>
        <taxon>Embryophyta</taxon>
        <taxon>Tracheophyta</taxon>
        <taxon>Spermatophyta</taxon>
        <taxon>Magnoliopsida</taxon>
        <taxon>eudicotyledons</taxon>
        <taxon>Gunneridae</taxon>
        <taxon>Pentapetalae</taxon>
        <taxon>rosids</taxon>
        <taxon>fabids</taxon>
        <taxon>Fagales</taxon>
        <taxon>Fagaceae</taxon>
        <taxon>Quercus</taxon>
    </lineage>
</organism>
<evidence type="ECO:0000256" key="3">
    <source>
        <dbReference type="ARBA" id="ARBA00023015"/>
    </source>
</evidence>
<name>A0AAW0K2Q1_QUESU</name>
<dbReference type="GO" id="GO:0003677">
    <property type="term" value="F:DNA binding"/>
    <property type="evidence" value="ECO:0007669"/>
    <property type="project" value="TreeGrafter"/>
</dbReference>
<dbReference type="PANTHER" id="PTHR15138:SF14">
    <property type="entry name" value="TRANSCRIPTION INITIATION FACTOR TFIID SUBUNIT 4"/>
    <property type="match status" value="1"/>
</dbReference>
<sequence length="305" mass="34448">MLAFVCLVVAKSGLKCITNDVDYMFSYAMQLNLQCVEERMRGLISNLIRLSKQRVDIEKPRHRTVVTSDVQQQIMTMSRKAREEWKKKQAETEKLRRLNDPEGNNGVDGDKEKDDGRGKSLKANKEDDDKMRTRSANVAARAAVGGDDMLSKWQLMAEQAQQKREGGVDTSGSQPSKDVSRKPLSTSGRKDNQETVKRGNAAPVAASGSNAAPEEEKLQEEIRRLNAELTEWDAYIESRRTEIATLESHISQSREGFSHHKTERDKLQNEQKYLWSTESALSSDINNLRIEVEKAEKSLDHATPV</sequence>
<dbReference type="GO" id="GO:0005669">
    <property type="term" value="C:transcription factor TFIID complex"/>
    <property type="evidence" value="ECO:0007669"/>
    <property type="project" value="InterPro"/>
</dbReference>
<evidence type="ECO:0000313" key="8">
    <source>
        <dbReference type="EMBL" id="KAK7833555.1"/>
    </source>
</evidence>
<proteinExistence type="inferred from homology"/>
<evidence type="ECO:0000256" key="5">
    <source>
        <dbReference type="ARBA" id="ARBA00023242"/>
    </source>
</evidence>
<gene>
    <name evidence="8" type="primary">TAF4B_1</name>
    <name evidence="8" type="ORF">CFP56_025520</name>
</gene>
<dbReference type="PANTHER" id="PTHR15138">
    <property type="entry name" value="TRANSCRIPTION INITIATION FACTOR TFIID SUBUNIT 4"/>
    <property type="match status" value="1"/>
</dbReference>
<protein>
    <submittedName>
        <fullName evidence="8">Transcription initiation factor tfiid subunit 4b</fullName>
    </submittedName>
</protein>
<feature type="compositionally biased region" description="Basic and acidic residues" evidence="6">
    <location>
        <begin position="188"/>
        <end position="197"/>
    </location>
</feature>
<dbReference type="InterPro" id="IPR007900">
    <property type="entry name" value="TAF4_C"/>
</dbReference>
<feature type="non-terminal residue" evidence="8">
    <location>
        <position position="305"/>
    </location>
</feature>
<evidence type="ECO:0000256" key="6">
    <source>
        <dbReference type="SAM" id="MobiDB-lite"/>
    </source>
</evidence>
<feature type="region of interest" description="Disordered" evidence="6">
    <location>
        <begin position="77"/>
        <end position="143"/>
    </location>
</feature>
<dbReference type="EMBL" id="PKMF04000404">
    <property type="protein sequence ID" value="KAK7833555.1"/>
    <property type="molecule type" value="Genomic_DNA"/>
</dbReference>
<feature type="compositionally biased region" description="Basic and acidic residues" evidence="6">
    <location>
        <begin position="108"/>
        <end position="132"/>
    </location>
</feature>
<evidence type="ECO:0000313" key="9">
    <source>
        <dbReference type="Proteomes" id="UP000237347"/>
    </source>
</evidence>
<dbReference type="CDD" id="cd08045">
    <property type="entry name" value="HFD_TAF4"/>
    <property type="match status" value="1"/>
</dbReference>
<dbReference type="AlphaFoldDB" id="A0AAW0K2Q1"/>
<evidence type="ECO:0000256" key="1">
    <source>
        <dbReference type="ARBA" id="ARBA00004123"/>
    </source>
</evidence>
<keyword evidence="5" id="KW-0539">Nucleus</keyword>
<dbReference type="Proteomes" id="UP000237347">
    <property type="component" value="Unassembled WGS sequence"/>
</dbReference>